<dbReference type="EMBL" id="VIIS01000203">
    <property type="protein sequence ID" value="KAF0311963.1"/>
    <property type="molecule type" value="Genomic_DNA"/>
</dbReference>
<dbReference type="Proteomes" id="UP000440578">
    <property type="component" value="Unassembled WGS sequence"/>
</dbReference>
<comment type="caution">
    <text evidence="1">The sequence shown here is derived from an EMBL/GenBank/DDBJ whole genome shotgun (WGS) entry which is preliminary data.</text>
</comment>
<sequence>MTKAPFPRLTLCPGSPLRDTVILHEAETLLTNGNVTLDQFYDISTLQMLERESHNDNWANRTLYDMFEVSGHVHDNPSQIGSCQTRIVLSIDLTADELRETIAFTTATLLANVGGLIGVLTGFSVFTLSGAGETMLLRFTKKCR</sequence>
<evidence type="ECO:0000313" key="2">
    <source>
        <dbReference type="Proteomes" id="UP000440578"/>
    </source>
</evidence>
<accession>A0A6A4X167</accession>
<protein>
    <submittedName>
        <fullName evidence="1">Uncharacterized protein</fullName>
    </submittedName>
</protein>
<organism evidence="1 2">
    <name type="scientific">Amphibalanus amphitrite</name>
    <name type="common">Striped barnacle</name>
    <name type="synonym">Balanus amphitrite</name>
    <dbReference type="NCBI Taxonomy" id="1232801"/>
    <lineage>
        <taxon>Eukaryota</taxon>
        <taxon>Metazoa</taxon>
        <taxon>Ecdysozoa</taxon>
        <taxon>Arthropoda</taxon>
        <taxon>Crustacea</taxon>
        <taxon>Multicrustacea</taxon>
        <taxon>Cirripedia</taxon>
        <taxon>Thoracica</taxon>
        <taxon>Thoracicalcarea</taxon>
        <taxon>Balanomorpha</taxon>
        <taxon>Balanoidea</taxon>
        <taxon>Balanidae</taxon>
        <taxon>Amphibalaninae</taxon>
        <taxon>Amphibalanus</taxon>
    </lineage>
</organism>
<evidence type="ECO:0000313" key="1">
    <source>
        <dbReference type="EMBL" id="KAF0311963.1"/>
    </source>
</evidence>
<gene>
    <name evidence="1" type="ORF">FJT64_001818</name>
</gene>
<reference evidence="1 2" key="1">
    <citation type="submission" date="2019-07" db="EMBL/GenBank/DDBJ databases">
        <title>Draft genome assembly of a fouling barnacle, Amphibalanus amphitrite (Darwin, 1854): The first reference genome for Thecostraca.</title>
        <authorList>
            <person name="Kim W."/>
        </authorList>
    </citation>
    <scope>NUCLEOTIDE SEQUENCE [LARGE SCALE GENOMIC DNA]</scope>
    <source>
        <strain evidence="1">SNU_AA5</strain>
        <tissue evidence="1">Soma without cirri and trophi</tissue>
    </source>
</reference>
<name>A0A6A4X167_AMPAM</name>
<proteinExistence type="predicted"/>
<keyword evidence="2" id="KW-1185">Reference proteome</keyword>
<dbReference type="AlphaFoldDB" id="A0A6A4X167"/>